<name>A0ABU1RTS3_9GAMM</name>
<dbReference type="Proteomes" id="UP001254759">
    <property type="component" value="Unassembled WGS sequence"/>
</dbReference>
<accession>A0ABU1RTS3</accession>
<evidence type="ECO:0000259" key="1">
    <source>
        <dbReference type="Pfam" id="PF10502"/>
    </source>
</evidence>
<dbReference type="EMBL" id="JAVDTT010000002">
    <property type="protein sequence ID" value="MDR6841310.1"/>
    <property type="molecule type" value="Genomic_DNA"/>
</dbReference>
<dbReference type="InterPro" id="IPR019533">
    <property type="entry name" value="Peptidase_S26"/>
</dbReference>
<dbReference type="SUPFAM" id="SSF51306">
    <property type="entry name" value="LexA/Signal peptidase"/>
    <property type="match status" value="1"/>
</dbReference>
<keyword evidence="3" id="KW-1185">Reference proteome</keyword>
<reference evidence="2 3" key="1">
    <citation type="submission" date="2023-07" db="EMBL/GenBank/DDBJ databases">
        <title>Sorghum-associated microbial communities from plants grown in Nebraska, USA.</title>
        <authorList>
            <person name="Schachtman D."/>
        </authorList>
    </citation>
    <scope>NUCLEOTIDE SEQUENCE [LARGE SCALE GENOMIC DNA]</scope>
    <source>
        <strain evidence="2 3">BE107</strain>
    </source>
</reference>
<evidence type="ECO:0000313" key="2">
    <source>
        <dbReference type="EMBL" id="MDR6841310.1"/>
    </source>
</evidence>
<comment type="caution">
    <text evidence="2">The sequence shown here is derived from an EMBL/GenBank/DDBJ whole genome shotgun (WGS) entry which is preliminary data.</text>
</comment>
<dbReference type="Pfam" id="PF10502">
    <property type="entry name" value="Peptidase_S26"/>
    <property type="match status" value="1"/>
</dbReference>
<dbReference type="Gene3D" id="2.10.109.10">
    <property type="entry name" value="Umud Fragment, subunit A"/>
    <property type="match status" value="1"/>
</dbReference>
<protein>
    <submittedName>
        <fullName evidence="2">Conjugative transfer signal peptidase TraF</fullName>
    </submittedName>
</protein>
<evidence type="ECO:0000313" key="3">
    <source>
        <dbReference type="Proteomes" id="UP001254759"/>
    </source>
</evidence>
<dbReference type="RefSeq" id="WP_310091949.1">
    <property type="nucleotide sequence ID" value="NZ_JAVDTT010000002.1"/>
</dbReference>
<proteinExistence type="predicted"/>
<sequence length="170" mass="18794">MTQRRRKILLGVAAAAVALISLAAFVRWPVWLIYNPSESAPGGWYTQRTVHALQPGTLVFARLPAAAAALADGRGYLPRHLPILKHVGAIEGQRVCAENGLVRIERRIVAIARTRDGRGRPLVPWRGCRALAHGEVFLFATRSRASFDSRYFGPVQHEAILGEAVPLWTW</sequence>
<dbReference type="InterPro" id="IPR036286">
    <property type="entry name" value="LexA/Signal_pep-like_sf"/>
</dbReference>
<organism evidence="2 3">
    <name type="scientific">Pseudoxanthomonas sacheonensis</name>
    <dbReference type="NCBI Taxonomy" id="443615"/>
    <lineage>
        <taxon>Bacteria</taxon>
        <taxon>Pseudomonadati</taxon>
        <taxon>Pseudomonadota</taxon>
        <taxon>Gammaproteobacteria</taxon>
        <taxon>Lysobacterales</taxon>
        <taxon>Lysobacteraceae</taxon>
        <taxon>Pseudoxanthomonas</taxon>
    </lineage>
</organism>
<feature type="domain" description="Peptidase S26" evidence="1">
    <location>
        <begin position="8"/>
        <end position="168"/>
    </location>
</feature>
<gene>
    <name evidence="2" type="ORF">J2W94_001595</name>
</gene>